<feature type="domain" description="DUF4829" evidence="2">
    <location>
        <begin position="37"/>
        <end position="161"/>
    </location>
</feature>
<comment type="caution">
    <text evidence="3">The sequence shown here is derived from an EMBL/GenBank/DDBJ whole genome shotgun (WGS) entry which is preliminary data.</text>
</comment>
<name>A0A9Q1ZCD1_CLOBO</name>
<protein>
    <recommendedName>
        <fullName evidence="2">DUF4829 domain-containing protein</fullName>
    </recommendedName>
</protein>
<dbReference type="InterPro" id="IPR032256">
    <property type="entry name" value="DUF4829"/>
</dbReference>
<dbReference type="PROSITE" id="PS51257">
    <property type="entry name" value="PROKAR_LIPOPROTEIN"/>
    <property type="match status" value="1"/>
</dbReference>
<dbReference type="AlphaFoldDB" id="A0A9Q1ZCD1"/>
<sequence>MKKILCALIICMFSSFATGCSKDHRQVVKNQNNPKIIIEEYFNHWNNKDSNKMILLHTEARQKDYRNSNMQWEFDNLMSVKLLSCEEVTSKSLIEDEIKRAVDAKVVPKDANNENVKCFNVKFDIKLNNPNEGSRDDGVSQERITLVRNDKNSQWLIQDMGEA</sequence>
<accession>A0A9Q1ZCD1</accession>
<reference evidence="3 4" key="1">
    <citation type="submission" date="2015-07" db="EMBL/GenBank/DDBJ databases">
        <title>Draft genome sequences of 17 French Clostridium botulinum group III.</title>
        <authorList>
            <person name="Woudstra C."/>
            <person name="Le Marechal C."/>
            <person name="Souillard R."/>
            <person name="Bayon-Auboyer M.-H."/>
            <person name="Dessouter D."/>
            <person name="Fach P."/>
        </authorList>
    </citation>
    <scope>NUCLEOTIDE SEQUENCE [LARGE SCALE GENOMIC DNA]</scope>
    <source>
        <strain evidence="3 4">12LNRI-CD</strain>
    </source>
</reference>
<gene>
    <name evidence="3" type="ORF">ADU74_11640</name>
</gene>
<evidence type="ECO:0000313" key="4">
    <source>
        <dbReference type="Proteomes" id="UP000037540"/>
    </source>
</evidence>
<dbReference type="RefSeq" id="WP_019278617.1">
    <property type="nucleotide sequence ID" value="NZ_LGVO01000063.1"/>
</dbReference>
<evidence type="ECO:0000256" key="1">
    <source>
        <dbReference type="SAM" id="SignalP"/>
    </source>
</evidence>
<dbReference type="Proteomes" id="UP000037540">
    <property type="component" value="Unassembled WGS sequence"/>
</dbReference>
<dbReference type="Pfam" id="PF16111">
    <property type="entry name" value="DUF4829"/>
    <property type="match status" value="1"/>
</dbReference>
<evidence type="ECO:0000259" key="2">
    <source>
        <dbReference type="Pfam" id="PF16111"/>
    </source>
</evidence>
<proteinExistence type="predicted"/>
<feature type="signal peptide" evidence="1">
    <location>
        <begin position="1"/>
        <end position="17"/>
    </location>
</feature>
<dbReference type="EMBL" id="LGVR01000073">
    <property type="protein sequence ID" value="KOA84096.1"/>
    <property type="molecule type" value="Genomic_DNA"/>
</dbReference>
<feature type="chain" id="PRO_5040268655" description="DUF4829 domain-containing protein" evidence="1">
    <location>
        <begin position="18"/>
        <end position="163"/>
    </location>
</feature>
<evidence type="ECO:0000313" key="3">
    <source>
        <dbReference type="EMBL" id="KOA84096.1"/>
    </source>
</evidence>
<keyword evidence="1" id="KW-0732">Signal</keyword>
<organism evidence="3 4">
    <name type="scientific">Clostridium botulinum</name>
    <dbReference type="NCBI Taxonomy" id="1491"/>
    <lineage>
        <taxon>Bacteria</taxon>
        <taxon>Bacillati</taxon>
        <taxon>Bacillota</taxon>
        <taxon>Clostridia</taxon>
        <taxon>Eubacteriales</taxon>
        <taxon>Clostridiaceae</taxon>
        <taxon>Clostridium</taxon>
    </lineage>
</organism>
<dbReference type="OrthoDB" id="1933189at2"/>